<dbReference type="Pfam" id="PF00439">
    <property type="entry name" value="Bromodomain"/>
    <property type="match status" value="1"/>
</dbReference>
<name>A0A1J4KR15_9EUKA</name>
<sequence>MPLSNVLLKKCISCVDYLLTFQISKMFATPVDPERDMCPTYLQVIQKPMDLGTIRKKLENNEYDKVSDFKADIELVWENAITFNGKTALIATLARQLQATFKEKAEFITDDEKEGWLYELNELKARFNNVISSAPPNMQIPKQNTKQSSKKASRTNSVTNAQIPSRPKTPTSSSSSQRPSRQASATNLSESSRNTKKSNKGPNKKSSKSPAVTSSISSIGGAGEKASRRTYSQSEIEKIANKVNAAISDDGENVNKVLELIMKMEPDLKFDDEIEVSSLKLPTLVALEQLVESF</sequence>
<dbReference type="InterPro" id="IPR001487">
    <property type="entry name" value="Bromodomain"/>
</dbReference>
<protein>
    <submittedName>
        <fullName evidence="5">Bromodomain containing protein</fullName>
    </submittedName>
</protein>
<dbReference type="InterPro" id="IPR036427">
    <property type="entry name" value="Bromodomain-like_sf"/>
</dbReference>
<evidence type="ECO:0000313" key="5">
    <source>
        <dbReference type="EMBL" id="OHT13729.1"/>
    </source>
</evidence>
<keyword evidence="6" id="KW-1185">Reference proteome</keyword>
<evidence type="ECO:0000313" key="6">
    <source>
        <dbReference type="Proteomes" id="UP000179807"/>
    </source>
</evidence>
<dbReference type="SMART" id="SM00297">
    <property type="entry name" value="BROMO"/>
    <property type="match status" value="1"/>
</dbReference>
<dbReference type="SUPFAM" id="SSF47370">
    <property type="entry name" value="Bromodomain"/>
    <property type="match status" value="1"/>
</dbReference>
<keyword evidence="1 2" id="KW-0103">Bromodomain</keyword>
<dbReference type="EMBL" id="MLAK01000485">
    <property type="protein sequence ID" value="OHT13729.1"/>
    <property type="molecule type" value="Genomic_DNA"/>
</dbReference>
<dbReference type="PROSITE" id="PS50014">
    <property type="entry name" value="BROMODOMAIN_2"/>
    <property type="match status" value="1"/>
</dbReference>
<evidence type="ECO:0000256" key="1">
    <source>
        <dbReference type="ARBA" id="ARBA00023117"/>
    </source>
</evidence>
<comment type="caution">
    <text evidence="5">The sequence shown here is derived from an EMBL/GenBank/DDBJ whole genome shotgun (WGS) entry which is preliminary data.</text>
</comment>
<feature type="compositionally biased region" description="Low complexity" evidence="3">
    <location>
        <begin position="164"/>
        <end position="186"/>
    </location>
</feature>
<dbReference type="PANTHER" id="PTHR45926">
    <property type="entry name" value="OSJNBA0053K19.4 PROTEIN"/>
    <property type="match status" value="1"/>
</dbReference>
<dbReference type="GeneID" id="94833450"/>
<feature type="domain" description="Bromo" evidence="4">
    <location>
        <begin position="19"/>
        <end position="91"/>
    </location>
</feature>
<dbReference type="PRINTS" id="PR00503">
    <property type="entry name" value="BROMODOMAIN"/>
</dbReference>
<dbReference type="CDD" id="cd04369">
    <property type="entry name" value="Bromodomain"/>
    <property type="match status" value="1"/>
</dbReference>
<proteinExistence type="predicted"/>
<evidence type="ECO:0000256" key="2">
    <source>
        <dbReference type="PROSITE-ProRule" id="PRU00035"/>
    </source>
</evidence>
<feature type="compositionally biased region" description="Polar residues" evidence="3">
    <location>
        <begin position="154"/>
        <end position="163"/>
    </location>
</feature>
<evidence type="ECO:0000259" key="4">
    <source>
        <dbReference type="PROSITE" id="PS50014"/>
    </source>
</evidence>
<evidence type="ECO:0000256" key="3">
    <source>
        <dbReference type="SAM" id="MobiDB-lite"/>
    </source>
</evidence>
<dbReference type="AlphaFoldDB" id="A0A1J4KR15"/>
<organism evidence="5 6">
    <name type="scientific">Tritrichomonas foetus</name>
    <dbReference type="NCBI Taxonomy" id="1144522"/>
    <lineage>
        <taxon>Eukaryota</taxon>
        <taxon>Metamonada</taxon>
        <taxon>Parabasalia</taxon>
        <taxon>Tritrichomonadida</taxon>
        <taxon>Tritrichomonadidae</taxon>
        <taxon>Tritrichomonas</taxon>
    </lineage>
</organism>
<dbReference type="RefSeq" id="XP_068366865.1">
    <property type="nucleotide sequence ID" value="XM_068498746.1"/>
</dbReference>
<feature type="region of interest" description="Disordered" evidence="3">
    <location>
        <begin position="133"/>
        <end position="230"/>
    </location>
</feature>
<accession>A0A1J4KR15</accession>
<dbReference type="OrthoDB" id="6017at2759"/>
<feature type="compositionally biased region" description="Polar residues" evidence="3">
    <location>
        <begin position="133"/>
        <end position="147"/>
    </location>
</feature>
<dbReference type="InterPro" id="IPR018359">
    <property type="entry name" value="Bromodomain_CS"/>
</dbReference>
<dbReference type="Gene3D" id="1.20.920.10">
    <property type="entry name" value="Bromodomain-like"/>
    <property type="match status" value="1"/>
</dbReference>
<gene>
    <name evidence="5" type="ORF">TRFO_16052</name>
</gene>
<dbReference type="PROSITE" id="PS00633">
    <property type="entry name" value="BROMODOMAIN_1"/>
    <property type="match status" value="1"/>
</dbReference>
<dbReference type="Proteomes" id="UP000179807">
    <property type="component" value="Unassembled WGS sequence"/>
</dbReference>
<dbReference type="VEuPathDB" id="TrichDB:TRFO_16052"/>
<reference evidence="5" key="1">
    <citation type="submission" date="2016-10" db="EMBL/GenBank/DDBJ databases">
        <authorList>
            <person name="Benchimol M."/>
            <person name="Almeida L.G."/>
            <person name="Vasconcelos A.T."/>
            <person name="Perreira-Neves A."/>
            <person name="Rosa I.A."/>
            <person name="Tasca T."/>
            <person name="Bogo M.R."/>
            <person name="de Souza W."/>
        </authorList>
    </citation>
    <scope>NUCLEOTIDE SEQUENCE [LARGE SCALE GENOMIC DNA]</scope>
    <source>
        <strain evidence="5">K</strain>
    </source>
</reference>
<feature type="compositionally biased region" description="Basic residues" evidence="3">
    <location>
        <begin position="194"/>
        <end position="207"/>
    </location>
</feature>